<dbReference type="InterPro" id="IPR011109">
    <property type="entry name" value="DNA_bind_recombinase_dom"/>
</dbReference>
<proteinExistence type="predicted"/>
<sequence length="620" mass="71797">MKKQRKVEKDNRGVAIYARKSRITNKGDSIGVQFKQCADYAKKELGLDEDYEFLQYEDKGLSGYFSDRPDFQRMLHDVQDGKIKAIVCYKLDRVGRKTADLIRLMDFLEMYRVNLLICSNGINTASGLYKIFIQIFAVIAEFERDTLTERIVDNMMELAKDGRWLGGNTPMGFTVRRVTTGSGKGKSAYSYLESLPEEKRMVQRLYEIFRTTRSIQTTAKQMNEEGFHTPSGAAFNASTTRLVLRNPIYCTADKRSYNYFIEHDGNVFGDMTEFDGTHGLSAYNKTDQEKYEGSDSTFISPKYVQTIESKPVSEWIIAVGRHEGFISSEQWIEVQELLDAIAEKYNRPHRKTNALLAGLVHCPHCGRRLSVISESDRWTNGKPRFKYVCPGYRKKECNFKAVDGVLLDEFVVQQLSDLSDENSERFKDILEIKIEEVLEKSQTVQEHTFIKKKRDKLKADIAAQTRNLREADGNIKQFIQEDLQNLAEELRETERQLSKLDEGRKNNMIAIRDLEMTKERLLSFAEYAKDAQPEVLVTLIQTIVERIYIVDKDDERFCHIFIKGCSGEDYTGFFQTAGYIEQKTTHVCDSEQYCIHTKVQKKSDIQPVQRRYQRYHQNIV</sequence>
<dbReference type="Pfam" id="PF13408">
    <property type="entry name" value="Zn_ribbon_recom"/>
    <property type="match status" value="1"/>
</dbReference>
<dbReference type="GO" id="GO:0003677">
    <property type="term" value="F:DNA binding"/>
    <property type="evidence" value="ECO:0007669"/>
    <property type="project" value="InterPro"/>
</dbReference>
<dbReference type="Pfam" id="PF00239">
    <property type="entry name" value="Resolvase"/>
    <property type="match status" value="1"/>
</dbReference>
<evidence type="ECO:0000259" key="2">
    <source>
        <dbReference type="PROSITE" id="PS51736"/>
    </source>
</evidence>
<accession>A0A415TWP1</accession>
<dbReference type="Proteomes" id="UP000283586">
    <property type="component" value="Unassembled WGS sequence"/>
</dbReference>
<feature type="domain" description="Recombinase" evidence="3">
    <location>
        <begin position="170"/>
        <end position="344"/>
    </location>
</feature>
<dbReference type="PROSITE" id="PS51737">
    <property type="entry name" value="RECOMBINASE_DNA_BIND"/>
    <property type="match status" value="1"/>
</dbReference>
<dbReference type="GO" id="GO:0000150">
    <property type="term" value="F:DNA strand exchange activity"/>
    <property type="evidence" value="ECO:0007669"/>
    <property type="project" value="InterPro"/>
</dbReference>
<feature type="domain" description="Resolvase/invertase-type recombinase catalytic" evidence="2">
    <location>
        <begin position="13"/>
        <end position="162"/>
    </location>
</feature>
<gene>
    <name evidence="4" type="ORF">DWZ31_06305</name>
</gene>
<reference evidence="4 5" key="1">
    <citation type="submission" date="2018-08" db="EMBL/GenBank/DDBJ databases">
        <title>A genome reference for cultivated species of the human gut microbiota.</title>
        <authorList>
            <person name="Zou Y."/>
            <person name="Xue W."/>
            <person name="Luo G."/>
        </authorList>
    </citation>
    <scope>NUCLEOTIDE SEQUENCE [LARGE SCALE GENOMIC DNA]</scope>
    <source>
        <strain evidence="4 5">AF31-21AC</strain>
    </source>
</reference>
<evidence type="ECO:0000313" key="4">
    <source>
        <dbReference type="EMBL" id="RHN09673.1"/>
    </source>
</evidence>
<dbReference type="PANTHER" id="PTHR30461">
    <property type="entry name" value="DNA-INVERTASE FROM LAMBDOID PROPHAGE"/>
    <property type="match status" value="1"/>
</dbReference>
<dbReference type="EMBL" id="QRQN01000006">
    <property type="protein sequence ID" value="RHN09673.1"/>
    <property type="molecule type" value="Genomic_DNA"/>
</dbReference>
<dbReference type="SUPFAM" id="SSF53041">
    <property type="entry name" value="Resolvase-like"/>
    <property type="match status" value="1"/>
</dbReference>
<name>A0A415TWP1_9FIRM</name>
<dbReference type="SMART" id="SM00857">
    <property type="entry name" value="Resolvase"/>
    <property type="match status" value="1"/>
</dbReference>
<feature type="coiled-coil region" evidence="1">
    <location>
        <begin position="454"/>
        <end position="503"/>
    </location>
</feature>
<dbReference type="InterPro" id="IPR036162">
    <property type="entry name" value="Resolvase-like_N_sf"/>
</dbReference>
<dbReference type="PROSITE" id="PS51736">
    <property type="entry name" value="RECOMBINASES_3"/>
    <property type="match status" value="1"/>
</dbReference>
<evidence type="ECO:0000256" key="1">
    <source>
        <dbReference type="SAM" id="Coils"/>
    </source>
</evidence>
<organism evidence="4 5">
    <name type="scientific">Roseburia intestinalis</name>
    <dbReference type="NCBI Taxonomy" id="166486"/>
    <lineage>
        <taxon>Bacteria</taxon>
        <taxon>Bacillati</taxon>
        <taxon>Bacillota</taxon>
        <taxon>Clostridia</taxon>
        <taxon>Lachnospirales</taxon>
        <taxon>Lachnospiraceae</taxon>
        <taxon>Roseburia</taxon>
    </lineage>
</organism>
<dbReference type="PANTHER" id="PTHR30461:SF23">
    <property type="entry name" value="DNA RECOMBINASE-RELATED"/>
    <property type="match status" value="1"/>
</dbReference>
<evidence type="ECO:0000313" key="5">
    <source>
        <dbReference type="Proteomes" id="UP000283586"/>
    </source>
</evidence>
<keyword evidence="1" id="KW-0175">Coiled coil</keyword>
<dbReference type="Gene3D" id="3.40.50.1390">
    <property type="entry name" value="Resolvase, N-terminal catalytic domain"/>
    <property type="match status" value="1"/>
</dbReference>
<dbReference type="AlphaFoldDB" id="A0A415TWP1"/>
<dbReference type="InterPro" id="IPR006119">
    <property type="entry name" value="Resolv_N"/>
</dbReference>
<protein>
    <submittedName>
        <fullName evidence="4">Recombinase family protein</fullName>
    </submittedName>
</protein>
<comment type="caution">
    <text evidence="4">The sequence shown here is derived from an EMBL/GenBank/DDBJ whole genome shotgun (WGS) entry which is preliminary data.</text>
</comment>
<dbReference type="Gene3D" id="3.90.1750.20">
    <property type="entry name" value="Putative Large Serine Recombinase, Chain B, Domain 2"/>
    <property type="match status" value="2"/>
</dbReference>
<dbReference type="RefSeq" id="WP_118488442.1">
    <property type="nucleotide sequence ID" value="NZ_CACRUM010000102.1"/>
</dbReference>
<evidence type="ECO:0000259" key="3">
    <source>
        <dbReference type="PROSITE" id="PS51737"/>
    </source>
</evidence>
<dbReference type="CDD" id="cd00338">
    <property type="entry name" value="Ser_Recombinase"/>
    <property type="match status" value="1"/>
</dbReference>
<dbReference type="InterPro" id="IPR050639">
    <property type="entry name" value="SSR_resolvase"/>
</dbReference>
<dbReference type="InterPro" id="IPR025827">
    <property type="entry name" value="Zn_ribbon_recom_dom"/>
</dbReference>
<dbReference type="Pfam" id="PF07508">
    <property type="entry name" value="Recombinase"/>
    <property type="match status" value="1"/>
</dbReference>
<dbReference type="InterPro" id="IPR038109">
    <property type="entry name" value="DNA_bind_recomb_sf"/>
</dbReference>